<evidence type="ECO:0000313" key="1">
    <source>
        <dbReference type="EMBL" id="MPC10974.1"/>
    </source>
</evidence>
<dbReference type="EMBL" id="VSRR010000139">
    <property type="protein sequence ID" value="MPC10974.1"/>
    <property type="molecule type" value="Genomic_DNA"/>
</dbReference>
<gene>
    <name evidence="1" type="ORF">E2C01_003621</name>
</gene>
<protein>
    <submittedName>
        <fullName evidence="1">Uncharacterized protein</fullName>
    </submittedName>
</protein>
<accession>A0A5B7CQM4</accession>
<reference evidence="1 2" key="1">
    <citation type="submission" date="2019-05" db="EMBL/GenBank/DDBJ databases">
        <title>Another draft genome of Portunus trituberculatus and its Hox gene families provides insights of decapod evolution.</title>
        <authorList>
            <person name="Jeong J.-H."/>
            <person name="Song I."/>
            <person name="Kim S."/>
            <person name="Choi T."/>
            <person name="Kim D."/>
            <person name="Ryu S."/>
            <person name="Kim W."/>
        </authorList>
    </citation>
    <scope>NUCLEOTIDE SEQUENCE [LARGE SCALE GENOMIC DNA]</scope>
    <source>
        <tissue evidence="1">Muscle</tissue>
    </source>
</reference>
<dbReference type="Proteomes" id="UP000324222">
    <property type="component" value="Unassembled WGS sequence"/>
</dbReference>
<sequence length="161" mass="18110">MMIVPSKATVGWCGLRHMGGLGNGTSIERLGELGDTISCFMQPVKVLAAQWDKKNVPAAQYWVAAVVAPHGDHGMAVGHLEDEWLMDGSMNLDFVIVPYSRLISLSSREAWVRLQQHMQVENHILDERGQTHHYRNWSAQYLDTLNPYSDQGEINHLKDAD</sequence>
<dbReference type="AlphaFoldDB" id="A0A5B7CQM4"/>
<comment type="caution">
    <text evidence="1">The sequence shown here is derived from an EMBL/GenBank/DDBJ whole genome shotgun (WGS) entry which is preliminary data.</text>
</comment>
<proteinExistence type="predicted"/>
<name>A0A5B7CQM4_PORTR</name>
<organism evidence="1 2">
    <name type="scientific">Portunus trituberculatus</name>
    <name type="common">Swimming crab</name>
    <name type="synonym">Neptunus trituberculatus</name>
    <dbReference type="NCBI Taxonomy" id="210409"/>
    <lineage>
        <taxon>Eukaryota</taxon>
        <taxon>Metazoa</taxon>
        <taxon>Ecdysozoa</taxon>
        <taxon>Arthropoda</taxon>
        <taxon>Crustacea</taxon>
        <taxon>Multicrustacea</taxon>
        <taxon>Malacostraca</taxon>
        <taxon>Eumalacostraca</taxon>
        <taxon>Eucarida</taxon>
        <taxon>Decapoda</taxon>
        <taxon>Pleocyemata</taxon>
        <taxon>Brachyura</taxon>
        <taxon>Eubrachyura</taxon>
        <taxon>Portunoidea</taxon>
        <taxon>Portunidae</taxon>
        <taxon>Portuninae</taxon>
        <taxon>Portunus</taxon>
    </lineage>
</organism>
<evidence type="ECO:0000313" key="2">
    <source>
        <dbReference type="Proteomes" id="UP000324222"/>
    </source>
</evidence>
<keyword evidence="2" id="KW-1185">Reference proteome</keyword>